<dbReference type="EMBL" id="BTSY01000002">
    <property type="protein sequence ID" value="GMT16019.1"/>
    <property type="molecule type" value="Genomic_DNA"/>
</dbReference>
<dbReference type="AlphaFoldDB" id="A0AAV5VDM3"/>
<name>A0AAV5VDM3_9BILA</name>
<evidence type="ECO:0000313" key="2">
    <source>
        <dbReference type="EMBL" id="GMT16020.1"/>
    </source>
</evidence>
<reference evidence="2" key="1">
    <citation type="submission" date="2023-10" db="EMBL/GenBank/DDBJ databases">
        <title>Genome assembly of Pristionchus species.</title>
        <authorList>
            <person name="Yoshida K."/>
            <person name="Sommer R.J."/>
        </authorList>
    </citation>
    <scope>NUCLEOTIDE SEQUENCE</scope>
    <source>
        <strain evidence="2">RS5133</strain>
    </source>
</reference>
<dbReference type="EMBL" id="BTSY01000002">
    <property type="protein sequence ID" value="GMT16020.1"/>
    <property type="molecule type" value="Genomic_DNA"/>
</dbReference>
<evidence type="ECO:0000313" key="3">
    <source>
        <dbReference type="Proteomes" id="UP001432322"/>
    </source>
</evidence>
<keyword evidence="3" id="KW-1185">Reference proteome</keyword>
<comment type="caution">
    <text evidence="2">The sequence shown here is derived from an EMBL/GenBank/DDBJ whole genome shotgun (WGS) entry which is preliminary data.</text>
</comment>
<gene>
    <name evidence="1" type="ORF">PFISCL1PPCAC_7316</name>
    <name evidence="2" type="ORF">PFISCL1PPCAC_7317</name>
</gene>
<proteinExistence type="predicted"/>
<organism evidence="2 3">
    <name type="scientific">Pristionchus fissidentatus</name>
    <dbReference type="NCBI Taxonomy" id="1538716"/>
    <lineage>
        <taxon>Eukaryota</taxon>
        <taxon>Metazoa</taxon>
        <taxon>Ecdysozoa</taxon>
        <taxon>Nematoda</taxon>
        <taxon>Chromadorea</taxon>
        <taxon>Rhabditida</taxon>
        <taxon>Rhabditina</taxon>
        <taxon>Diplogasteromorpha</taxon>
        <taxon>Diplogasteroidea</taxon>
        <taxon>Neodiplogasteridae</taxon>
        <taxon>Pristionchus</taxon>
    </lineage>
</organism>
<feature type="non-terminal residue" evidence="2">
    <location>
        <position position="1"/>
    </location>
</feature>
<accession>A0AAV5VDM3</accession>
<feature type="non-terminal residue" evidence="2">
    <location>
        <position position="76"/>
    </location>
</feature>
<dbReference type="Proteomes" id="UP001432322">
    <property type="component" value="Unassembled WGS sequence"/>
</dbReference>
<evidence type="ECO:0000313" key="1">
    <source>
        <dbReference type="EMBL" id="GMT16019.1"/>
    </source>
</evidence>
<sequence>IHFRPIAVWFLVQQRIETLWRISLDLRLSYLLLFSSELPSLFVTATPGRPQLLLLRHQSQEILAARLANFINSRID</sequence>
<protein>
    <submittedName>
        <fullName evidence="2">Uncharacterized protein</fullName>
    </submittedName>
</protein>